<sequence length="515" mass="57481">MASIMNFGDSHIAVLAVSVVAVGTFASVLIYVIQSAFLHPLAKYPGPLLGKFTDLWAVYHGWRGDLAHTLARLHEQHGDFIRFGPYRMSINSAEALEKIYGFKANTRKSKWYIQFSADPRHPATNTEIDPAEHKRKRAFLNKGFSGHSMKLLEPKILDTIETWKTHCITSSSDNDGWSTPRDMANWAVYLTNDVMGAIVFSKSFSLSESSEHRWLAQAVPLSTRSKYAGCFAPWLITNKLDRFLYPSLTAWRLKLRSFSMEQLSARIARKDDPTLHDFFRFILESYSAASPSPLDARTLGSESNLLVGAGGDTTSTSIAATLFYLCRNPAPLSRVVSELREKFTSVDEIVPGPALDECKYLRACIDESMRLAPPAPSPLLREVQDGGLAIGKEHFAAGTDVAVTTFALHRHKDHFPEPLSYRPERWEAKGEELEKAKSAFAPFSIGARQCIGMRLAYMEAMAALGRVLWEFEIRSAPGKEGEGEDADGLYKLVDSFGTEKRGPWVQFRRSEEVSA</sequence>
<evidence type="ECO:0000256" key="9">
    <source>
        <dbReference type="RuleBase" id="RU000461"/>
    </source>
</evidence>
<keyword evidence="7 9" id="KW-0503">Monooxygenase</keyword>
<organism evidence="11 12">
    <name type="scientific">Elsinoe australis</name>
    <dbReference type="NCBI Taxonomy" id="40998"/>
    <lineage>
        <taxon>Eukaryota</taxon>
        <taxon>Fungi</taxon>
        <taxon>Dikarya</taxon>
        <taxon>Ascomycota</taxon>
        <taxon>Pezizomycotina</taxon>
        <taxon>Dothideomycetes</taxon>
        <taxon>Dothideomycetidae</taxon>
        <taxon>Myriangiales</taxon>
        <taxon>Elsinoaceae</taxon>
        <taxon>Elsinoe</taxon>
    </lineage>
</organism>
<comment type="similarity">
    <text evidence="2 9">Belongs to the cytochrome P450 family.</text>
</comment>
<evidence type="ECO:0000256" key="2">
    <source>
        <dbReference type="ARBA" id="ARBA00010617"/>
    </source>
</evidence>
<dbReference type="InterPro" id="IPR050121">
    <property type="entry name" value="Cytochrome_P450_monoxygenase"/>
</dbReference>
<dbReference type="PRINTS" id="PR00463">
    <property type="entry name" value="EP450I"/>
</dbReference>
<dbReference type="AlphaFoldDB" id="A0A2P7ZAC2"/>
<evidence type="ECO:0000256" key="4">
    <source>
        <dbReference type="ARBA" id="ARBA00022723"/>
    </source>
</evidence>
<keyword evidence="10" id="KW-1133">Transmembrane helix</keyword>
<dbReference type="InterPro" id="IPR036396">
    <property type="entry name" value="Cyt_P450_sf"/>
</dbReference>
<dbReference type="STRING" id="40998.A0A2P7ZAC2"/>
<keyword evidence="3 8" id="KW-0349">Heme</keyword>
<dbReference type="OrthoDB" id="1470350at2759"/>
<evidence type="ECO:0000256" key="8">
    <source>
        <dbReference type="PIRSR" id="PIRSR602401-1"/>
    </source>
</evidence>
<dbReference type="Pfam" id="PF00067">
    <property type="entry name" value="p450"/>
    <property type="match status" value="1"/>
</dbReference>
<dbReference type="PRINTS" id="PR00385">
    <property type="entry name" value="P450"/>
</dbReference>
<evidence type="ECO:0000256" key="3">
    <source>
        <dbReference type="ARBA" id="ARBA00022617"/>
    </source>
</evidence>
<dbReference type="PANTHER" id="PTHR24305">
    <property type="entry name" value="CYTOCHROME P450"/>
    <property type="match status" value="1"/>
</dbReference>
<evidence type="ECO:0000313" key="11">
    <source>
        <dbReference type="EMBL" id="PSK45167.1"/>
    </source>
</evidence>
<dbReference type="Gene3D" id="1.10.630.10">
    <property type="entry name" value="Cytochrome P450"/>
    <property type="match status" value="1"/>
</dbReference>
<keyword evidence="6 8" id="KW-0408">Iron</keyword>
<evidence type="ECO:0000313" key="12">
    <source>
        <dbReference type="Proteomes" id="UP000243723"/>
    </source>
</evidence>
<keyword evidence="10" id="KW-0812">Transmembrane</keyword>
<keyword evidence="12" id="KW-1185">Reference proteome</keyword>
<comment type="caution">
    <text evidence="11">The sequence shown here is derived from an EMBL/GenBank/DDBJ whole genome shotgun (WGS) entry which is preliminary data.</text>
</comment>
<name>A0A2P7ZAC2_9PEZI</name>
<reference evidence="11 12" key="1">
    <citation type="submission" date="2017-05" db="EMBL/GenBank/DDBJ databases">
        <title>Draft genome sequence of Elsinoe australis.</title>
        <authorList>
            <person name="Cheng Q."/>
        </authorList>
    </citation>
    <scope>NUCLEOTIDE SEQUENCE [LARGE SCALE GENOMIC DNA]</scope>
    <source>
        <strain evidence="11 12">NL1</strain>
    </source>
</reference>
<evidence type="ECO:0000256" key="7">
    <source>
        <dbReference type="ARBA" id="ARBA00023033"/>
    </source>
</evidence>
<dbReference type="CDD" id="cd11061">
    <property type="entry name" value="CYP67-like"/>
    <property type="match status" value="1"/>
</dbReference>
<dbReference type="GO" id="GO:0020037">
    <property type="term" value="F:heme binding"/>
    <property type="evidence" value="ECO:0007669"/>
    <property type="project" value="InterPro"/>
</dbReference>
<dbReference type="Proteomes" id="UP000243723">
    <property type="component" value="Unassembled WGS sequence"/>
</dbReference>
<feature type="transmembrane region" description="Helical" evidence="10">
    <location>
        <begin position="12"/>
        <end position="33"/>
    </location>
</feature>
<dbReference type="PANTHER" id="PTHR24305:SF237">
    <property type="entry name" value="CYTOCHROME P450 MONOOXYGENASE ATNE-RELATED"/>
    <property type="match status" value="1"/>
</dbReference>
<keyword evidence="4 8" id="KW-0479">Metal-binding</keyword>
<dbReference type="SUPFAM" id="SSF48264">
    <property type="entry name" value="Cytochrome P450"/>
    <property type="match status" value="1"/>
</dbReference>
<evidence type="ECO:0000256" key="1">
    <source>
        <dbReference type="ARBA" id="ARBA00001971"/>
    </source>
</evidence>
<dbReference type="PROSITE" id="PS00086">
    <property type="entry name" value="CYTOCHROME_P450"/>
    <property type="match status" value="1"/>
</dbReference>
<comment type="cofactor">
    <cofactor evidence="1 8">
        <name>heme</name>
        <dbReference type="ChEBI" id="CHEBI:30413"/>
    </cofactor>
</comment>
<dbReference type="InterPro" id="IPR002401">
    <property type="entry name" value="Cyt_P450_E_grp-I"/>
</dbReference>
<dbReference type="GO" id="GO:0004497">
    <property type="term" value="F:monooxygenase activity"/>
    <property type="evidence" value="ECO:0007669"/>
    <property type="project" value="UniProtKB-KW"/>
</dbReference>
<evidence type="ECO:0000256" key="6">
    <source>
        <dbReference type="ARBA" id="ARBA00023004"/>
    </source>
</evidence>
<dbReference type="InterPro" id="IPR017972">
    <property type="entry name" value="Cyt_P450_CS"/>
</dbReference>
<accession>A0A2P7ZAC2</accession>
<proteinExistence type="inferred from homology"/>
<keyword evidence="10" id="KW-0472">Membrane</keyword>
<keyword evidence="5 9" id="KW-0560">Oxidoreductase</keyword>
<evidence type="ECO:0000256" key="10">
    <source>
        <dbReference type="SAM" id="Phobius"/>
    </source>
</evidence>
<gene>
    <name evidence="11" type="ORF">B9Z65_2307</name>
</gene>
<dbReference type="EMBL" id="NHZQ01000251">
    <property type="protein sequence ID" value="PSK45167.1"/>
    <property type="molecule type" value="Genomic_DNA"/>
</dbReference>
<feature type="binding site" description="axial binding residue" evidence="8">
    <location>
        <position position="450"/>
    </location>
    <ligand>
        <name>heme</name>
        <dbReference type="ChEBI" id="CHEBI:30413"/>
    </ligand>
    <ligandPart>
        <name>Fe</name>
        <dbReference type="ChEBI" id="CHEBI:18248"/>
    </ligandPart>
</feature>
<dbReference type="GO" id="GO:0016705">
    <property type="term" value="F:oxidoreductase activity, acting on paired donors, with incorporation or reduction of molecular oxygen"/>
    <property type="evidence" value="ECO:0007669"/>
    <property type="project" value="InterPro"/>
</dbReference>
<dbReference type="GO" id="GO:0005506">
    <property type="term" value="F:iron ion binding"/>
    <property type="evidence" value="ECO:0007669"/>
    <property type="project" value="InterPro"/>
</dbReference>
<evidence type="ECO:0000256" key="5">
    <source>
        <dbReference type="ARBA" id="ARBA00023002"/>
    </source>
</evidence>
<dbReference type="InterPro" id="IPR001128">
    <property type="entry name" value="Cyt_P450"/>
</dbReference>
<protein>
    <submittedName>
        <fullName evidence="11">Isotrichodermin C-15 hydroxylase</fullName>
    </submittedName>
</protein>